<comment type="caution">
    <text evidence="1">The sequence shown here is derived from an EMBL/GenBank/DDBJ whole genome shotgun (WGS) entry which is preliminary data.</text>
</comment>
<proteinExistence type="predicted"/>
<name>F9SX79_VIBOR</name>
<dbReference type="AlphaFoldDB" id="F9SX79"/>
<organism evidence="1 2">
    <name type="scientific">Vibrio orientalis CIP 102891 = ATCC 33934</name>
    <dbReference type="NCBI Taxonomy" id="675816"/>
    <lineage>
        <taxon>Bacteria</taxon>
        <taxon>Pseudomonadati</taxon>
        <taxon>Pseudomonadota</taxon>
        <taxon>Gammaproteobacteria</taxon>
        <taxon>Vibrionales</taxon>
        <taxon>Vibrionaceae</taxon>
        <taxon>Vibrio</taxon>
        <taxon>Vibrio oreintalis group</taxon>
    </lineage>
</organism>
<gene>
    <name evidence="1" type="ORF">VIOR3934_10070</name>
</gene>
<evidence type="ECO:0000313" key="2">
    <source>
        <dbReference type="Proteomes" id="UP000002817"/>
    </source>
</evidence>
<accession>F9SX79</accession>
<dbReference type="PATRIC" id="fig|675816.5.peg.3523"/>
<reference evidence="1 2" key="1">
    <citation type="journal article" date="2012" name="Int. J. Syst. Evol. Microbiol.">
        <title>Vibrio caribbeanicus sp. nov., isolated from the marine sponge Scleritoderma cyanea.</title>
        <authorList>
            <person name="Hoffmann M."/>
            <person name="Monday S.R."/>
            <person name="Allard M.W."/>
            <person name="Strain E.A."/>
            <person name="Whittaker P."/>
            <person name="Naum M."/>
            <person name="McCarthy P.J."/>
            <person name="Lopez J.V."/>
            <person name="Fischer M."/>
            <person name="Brown E.W."/>
        </authorList>
    </citation>
    <scope>NUCLEOTIDE SEQUENCE [LARGE SCALE GENOMIC DNA]</scope>
    <source>
        <strain evidence="2">CIP 102891 / ATCC 33934</strain>
    </source>
</reference>
<protein>
    <submittedName>
        <fullName evidence="1">Uncharacterized protein</fullName>
    </submittedName>
</protein>
<dbReference type="EMBL" id="AFWH01000055">
    <property type="protein sequence ID" value="EGU47104.1"/>
    <property type="molecule type" value="Genomic_DNA"/>
</dbReference>
<evidence type="ECO:0000313" key="1">
    <source>
        <dbReference type="EMBL" id="EGU47104.1"/>
    </source>
</evidence>
<dbReference type="Proteomes" id="UP000002817">
    <property type="component" value="Unassembled WGS sequence"/>
</dbReference>
<sequence length="109" mass="12494">MGVIFRFSSVRYNVENQVESRNVNTSLSGGLLRLMMAASIYFASNPPVFVVQFLLAEIVGFLTSQTKEGELMGMKIINKISSKFKQLSKCVAMFWENHRSFKFNLLMIW</sequence>